<comment type="caution">
    <text evidence="3">The sequence shown here is derived from an EMBL/GenBank/DDBJ whole genome shotgun (WGS) entry which is preliminary data.</text>
</comment>
<evidence type="ECO:0000313" key="3">
    <source>
        <dbReference type="EMBL" id="GGW75896.1"/>
    </source>
</evidence>
<accession>A0A918MVA9</accession>
<dbReference type="RefSeq" id="WP_189383547.1">
    <property type="nucleotide sequence ID" value="NZ_BAABFY010000002.1"/>
</dbReference>
<keyword evidence="4" id="KW-1185">Reference proteome</keyword>
<dbReference type="Gene3D" id="3.30.1330.60">
    <property type="entry name" value="OmpA-like domain"/>
    <property type="match status" value="1"/>
</dbReference>
<evidence type="ECO:0000256" key="1">
    <source>
        <dbReference type="PROSITE-ProRule" id="PRU00473"/>
    </source>
</evidence>
<gene>
    <name evidence="3" type="ORF">GCM10011450_01720</name>
</gene>
<name>A0A918MVA9_9BURK</name>
<feature type="domain" description="OmpA-like" evidence="2">
    <location>
        <begin position="10"/>
        <end position="123"/>
    </location>
</feature>
<dbReference type="GO" id="GO:0016020">
    <property type="term" value="C:membrane"/>
    <property type="evidence" value="ECO:0007669"/>
    <property type="project" value="UniProtKB-UniRule"/>
</dbReference>
<dbReference type="PROSITE" id="PS51123">
    <property type="entry name" value="OMPA_2"/>
    <property type="match status" value="1"/>
</dbReference>
<dbReference type="InterPro" id="IPR036737">
    <property type="entry name" value="OmpA-like_sf"/>
</dbReference>
<evidence type="ECO:0000313" key="4">
    <source>
        <dbReference type="Proteomes" id="UP000608345"/>
    </source>
</evidence>
<dbReference type="Proteomes" id="UP000608345">
    <property type="component" value="Unassembled WGS sequence"/>
</dbReference>
<protein>
    <recommendedName>
        <fullName evidence="2">OmpA-like domain-containing protein</fullName>
    </recommendedName>
</protein>
<keyword evidence="1" id="KW-0472">Membrane</keyword>
<proteinExistence type="predicted"/>
<evidence type="ECO:0000259" key="2">
    <source>
        <dbReference type="PROSITE" id="PS51123"/>
    </source>
</evidence>
<dbReference type="SUPFAM" id="SSF103088">
    <property type="entry name" value="OmpA-like"/>
    <property type="match status" value="1"/>
</dbReference>
<organism evidence="3 4">
    <name type="scientific">Advenella faeciporci</name>
    <dbReference type="NCBI Taxonomy" id="797535"/>
    <lineage>
        <taxon>Bacteria</taxon>
        <taxon>Pseudomonadati</taxon>
        <taxon>Pseudomonadota</taxon>
        <taxon>Betaproteobacteria</taxon>
        <taxon>Burkholderiales</taxon>
        <taxon>Alcaligenaceae</taxon>
    </lineage>
</organism>
<reference evidence="3" key="2">
    <citation type="submission" date="2020-09" db="EMBL/GenBank/DDBJ databases">
        <authorList>
            <person name="Sun Q."/>
            <person name="Kim S."/>
        </authorList>
    </citation>
    <scope>NUCLEOTIDE SEQUENCE</scope>
    <source>
        <strain evidence="3">KCTC 23732</strain>
    </source>
</reference>
<dbReference type="EMBL" id="BMYS01000001">
    <property type="protein sequence ID" value="GGW75896.1"/>
    <property type="molecule type" value="Genomic_DNA"/>
</dbReference>
<reference evidence="3" key="1">
    <citation type="journal article" date="2014" name="Int. J. Syst. Evol. Microbiol.">
        <title>Complete genome sequence of Corynebacterium casei LMG S-19264T (=DSM 44701T), isolated from a smear-ripened cheese.</title>
        <authorList>
            <consortium name="US DOE Joint Genome Institute (JGI-PGF)"/>
            <person name="Walter F."/>
            <person name="Albersmeier A."/>
            <person name="Kalinowski J."/>
            <person name="Ruckert C."/>
        </authorList>
    </citation>
    <scope>NUCLEOTIDE SEQUENCE</scope>
    <source>
        <strain evidence="3">KCTC 23732</strain>
    </source>
</reference>
<dbReference type="Pfam" id="PF00691">
    <property type="entry name" value="OmpA"/>
    <property type="match status" value="1"/>
</dbReference>
<sequence>MSHLQITQDTRGVALTSRDSDLFMPGSAALSSNAPPYLNKVAELLKERPHRKVLIDSISENTGSSELNQELQEVRSLTLMKALTDRGIDKNRLAYTQPNAYGSQTGNNTGNQYKTKIIILGESTSEMNVSAIERFFDGLYKFGNNIFN</sequence>
<dbReference type="AlphaFoldDB" id="A0A918MVA9"/>
<dbReference type="InterPro" id="IPR006665">
    <property type="entry name" value="OmpA-like"/>
</dbReference>